<evidence type="ECO:0000313" key="2">
    <source>
        <dbReference type="EMBL" id="GFO13432.1"/>
    </source>
</evidence>
<protein>
    <submittedName>
        <fullName evidence="2">Uncharacterized protein</fullName>
    </submittedName>
</protein>
<organism evidence="2 3">
    <name type="scientific">Plakobranchus ocellatus</name>
    <dbReference type="NCBI Taxonomy" id="259542"/>
    <lineage>
        <taxon>Eukaryota</taxon>
        <taxon>Metazoa</taxon>
        <taxon>Spiralia</taxon>
        <taxon>Lophotrochozoa</taxon>
        <taxon>Mollusca</taxon>
        <taxon>Gastropoda</taxon>
        <taxon>Heterobranchia</taxon>
        <taxon>Euthyneura</taxon>
        <taxon>Panpulmonata</taxon>
        <taxon>Sacoglossa</taxon>
        <taxon>Placobranchoidea</taxon>
        <taxon>Plakobranchidae</taxon>
        <taxon>Plakobranchus</taxon>
    </lineage>
</organism>
<proteinExistence type="predicted"/>
<sequence>MKCFKYCTVLTLEKRKDKSPPVAPAQGNSESYDPVHSDNGKINPNSHLNKDELTQSKHSGTPPSYDL</sequence>
<evidence type="ECO:0000256" key="1">
    <source>
        <dbReference type="SAM" id="MobiDB-lite"/>
    </source>
</evidence>
<gene>
    <name evidence="2" type="ORF">PoB_003993700</name>
</gene>
<feature type="region of interest" description="Disordered" evidence="1">
    <location>
        <begin position="15"/>
        <end position="67"/>
    </location>
</feature>
<keyword evidence="3" id="KW-1185">Reference proteome</keyword>
<dbReference type="Proteomes" id="UP000735302">
    <property type="component" value="Unassembled WGS sequence"/>
</dbReference>
<evidence type="ECO:0000313" key="3">
    <source>
        <dbReference type="Proteomes" id="UP000735302"/>
    </source>
</evidence>
<dbReference type="EMBL" id="BLXT01004491">
    <property type="protein sequence ID" value="GFO13432.1"/>
    <property type="molecule type" value="Genomic_DNA"/>
</dbReference>
<reference evidence="2 3" key="1">
    <citation type="journal article" date="2021" name="Elife">
        <title>Chloroplast acquisition without the gene transfer in kleptoplastic sea slugs, Plakobranchus ocellatus.</title>
        <authorList>
            <person name="Maeda T."/>
            <person name="Takahashi S."/>
            <person name="Yoshida T."/>
            <person name="Shimamura S."/>
            <person name="Takaki Y."/>
            <person name="Nagai Y."/>
            <person name="Toyoda A."/>
            <person name="Suzuki Y."/>
            <person name="Arimoto A."/>
            <person name="Ishii H."/>
            <person name="Satoh N."/>
            <person name="Nishiyama T."/>
            <person name="Hasebe M."/>
            <person name="Maruyama T."/>
            <person name="Minagawa J."/>
            <person name="Obokata J."/>
            <person name="Shigenobu S."/>
        </authorList>
    </citation>
    <scope>NUCLEOTIDE SEQUENCE [LARGE SCALE GENOMIC DNA]</scope>
</reference>
<name>A0AAV4B1M2_9GAST</name>
<dbReference type="AlphaFoldDB" id="A0AAV4B1M2"/>
<comment type="caution">
    <text evidence="2">The sequence shown here is derived from an EMBL/GenBank/DDBJ whole genome shotgun (WGS) entry which is preliminary data.</text>
</comment>
<accession>A0AAV4B1M2</accession>
<feature type="compositionally biased region" description="Polar residues" evidence="1">
    <location>
        <begin position="56"/>
        <end position="67"/>
    </location>
</feature>